<sequence length="71" mass="7523">MLRTVGGRKEGGGFCRLATRQAVDQPSSGRRPAVVQPSSSRRPAVVYPSSSRGPAVVEPSFRPAMVSSRPV</sequence>
<name>A0A8R1EHV2_CAEJA</name>
<reference evidence="2" key="2">
    <citation type="submission" date="2022-06" db="UniProtKB">
        <authorList>
            <consortium name="EnsemblMetazoa"/>
        </authorList>
    </citation>
    <scope>IDENTIFICATION</scope>
    <source>
        <strain evidence="2">DF5081</strain>
    </source>
</reference>
<dbReference type="EnsemblMetazoa" id="CJA37230.1">
    <property type="protein sequence ID" value="CJA37230.1"/>
    <property type="gene ID" value="WBGene00213077"/>
</dbReference>
<proteinExistence type="predicted"/>
<evidence type="ECO:0000313" key="3">
    <source>
        <dbReference type="Proteomes" id="UP000005237"/>
    </source>
</evidence>
<keyword evidence="3" id="KW-1185">Reference proteome</keyword>
<accession>A0A8R1EHV2</accession>
<organism evidence="2 3">
    <name type="scientific">Caenorhabditis japonica</name>
    <dbReference type="NCBI Taxonomy" id="281687"/>
    <lineage>
        <taxon>Eukaryota</taxon>
        <taxon>Metazoa</taxon>
        <taxon>Ecdysozoa</taxon>
        <taxon>Nematoda</taxon>
        <taxon>Chromadorea</taxon>
        <taxon>Rhabditida</taxon>
        <taxon>Rhabditina</taxon>
        <taxon>Rhabditomorpha</taxon>
        <taxon>Rhabditoidea</taxon>
        <taxon>Rhabditidae</taxon>
        <taxon>Peloderinae</taxon>
        <taxon>Caenorhabditis</taxon>
    </lineage>
</organism>
<reference evidence="3" key="1">
    <citation type="submission" date="2010-08" db="EMBL/GenBank/DDBJ databases">
        <authorList>
            <consortium name="Caenorhabditis japonica Sequencing Consortium"/>
            <person name="Wilson R.K."/>
        </authorList>
    </citation>
    <scope>NUCLEOTIDE SEQUENCE [LARGE SCALE GENOMIC DNA]</scope>
    <source>
        <strain evidence="3">DF5081</strain>
    </source>
</reference>
<dbReference type="Proteomes" id="UP000005237">
    <property type="component" value="Unassembled WGS sequence"/>
</dbReference>
<feature type="region of interest" description="Disordered" evidence="1">
    <location>
        <begin position="1"/>
        <end position="57"/>
    </location>
</feature>
<dbReference type="AlphaFoldDB" id="A0A8R1EHV2"/>
<evidence type="ECO:0000256" key="1">
    <source>
        <dbReference type="SAM" id="MobiDB-lite"/>
    </source>
</evidence>
<protein>
    <submittedName>
        <fullName evidence="2">Uncharacterized protein</fullName>
    </submittedName>
</protein>
<evidence type="ECO:0000313" key="2">
    <source>
        <dbReference type="EnsemblMetazoa" id="CJA37230.1"/>
    </source>
</evidence>